<dbReference type="RefSeq" id="WP_011938963.1">
    <property type="nucleotide sequence ID" value="NC_009483.1"/>
</dbReference>
<dbReference type="KEGG" id="gur:Gura_2071"/>
<dbReference type="Pfam" id="PF14559">
    <property type="entry name" value="TPR_19"/>
    <property type="match status" value="1"/>
</dbReference>
<dbReference type="OrthoDB" id="5482461at2"/>
<dbReference type="HOGENOM" id="CLU_367920_0_0_7"/>
<evidence type="ECO:0000313" key="4">
    <source>
        <dbReference type="EMBL" id="ABQ26261.1"/>
    </source>
</evidence>
<sequence>MSSKKDKFLESAQRFILKGQIDRAIKDYEQIVALDPKEIRHRQRLAELLVRAGRKEEAIGEYDAIGKYYADNGYFLKAIAVYKQIQKLDSGNIKVTLTLASLNEKQGLIGNALAEYGLSVDYYEKNGQLSEALKVIEQMLAIDADNPATCQKYAEMLYVMGVHEKAYQTFTQLSQSLKKRGNEYAFEQVNARIGVLFPDRQEPSLEMLAEQVKNGDVENAIPKLSGLIKKDSSNLHAWKLLVEAYRLKEDSERLKLTFSLIIRMFPDELFAREGIINCAFNEGDFNDAVELLSLHVPYFEAQGAHPALEALYLKFLERSSDDGRIIAGLKSLYEKIGDGEKLAALESRLNTWLVILPAEEEPVDSEIPLTFDDADVAEEQSSAFPAEQLEAAETVITAESSEPSEPEWEEEIYLAIDDEGGEEAAAPFVPEPEPVLQVEKIPAVDELDSAVEDEEVGAELTFDTNQPIEFDFEESPLIPPDNEDDLLQPAEEVAISEVLEPQEMDFPEPAYVSGEAETAEALNDSARKEEITSFAMGEPAEDIGEESALFSLDISEDMDEFLDQFDELLTLPLEAEPVVSAKFDKYSWDGMFSEFKKGIDAQVDVGDTETHYDLGIAYKEMGLFDDAIKEFQNASLNPQRKVDCLTLQAVCYREKGEFGMAEELLQNGVGLEELAGAELLSLKYELAFLYENSGRMDDAFSIYSEVNAVNPDFHGVAGKIALLKGVAETQEIIDLDLEDIEELDGEDETDGSGCQKV</sequence>
<dbReference type="STRING" id="351605.Gura_2071"/>
<gene>
    <name evidence="4" type="ordered locus">Gura_2071</name>
</gene>
<dbReference type="PROSITE" id="PS50005">
    <property type="entry name" value="TPR"/>
    <property type="match status" value="2"/>
</dbReference>
<dbReference type="AlphaFoldDB" id="A5G393"/>
<evidence type="ECO:0000256" key="1">
    <source>
        <dbReference type="ARBA" id="ARBA00022737"/>
    </source>
</evidence>
<dbReference type="Gene3D" id="1.25.40.10">
    <property type="entry name" value="Tetratricopeptide repeat domain"/>
    <property type="match status" value="4"/>
</dbReference>
<feature type="repeat" description="TPR" evidence="3">
    <location>
        <begin position="5"/>
        <end position="38"/>
    </location>
</feature>
<evidence type="ECO:0000256" key="2">
    <source>
        <dbReference type="ARBA" id="ARBA00022803"/>
    </source>
</evidence>
<dbReference type="PANTHER" id="PTHR45586">
    <property type="entry name" value="TPR REPEAT-CONTAINING PROTEIN PA4667"/>
    <property type="match status" value="1"/>
</dbReference>
<name>A5G393_GEOUR</name>
<organism evidence="4 5">
    <name type="scientific">Geotalea uraniireducens (strain Rf4)</name>
    <name type="common">Geobacter uraniireducens</name>
    <dbReference type="NCBI Taxonomy" id="351605"/>
    <lineage>
        <taxon>Bacteria</taxon>
        <taxon>Pseudomonadati</taxon>
        <taxon>Thermodesulfobacteriota</taxon>
        <taxon>Desulfuromonadia</taxon>
        <taxon>Geobacterales</taxon>
        <taxon>Geobacteraceae</taxon>
        <taxon>Geotalea</taxon>
    </lineage>
</organism>
<reference evidence="4 5" key="1">
    <citation type="submission" date="2007-05" db="EMBL/GenBank/DDBJ databases">
        <title>Complete sequence of Geobacter uraniireducens Rf4.</title>
        <authorList>
            <consortium name="US DOE Joint Genome Institute"/>
            <person name="Copeland A."/>
            <person name="Lucas S."/>
            <person name="Lapidus A."/>
            <person name="Barry K."/>
            <person name="Detter J.C."/>
            <person name="Glavina del Rio T."/>
            <person name="Hammon N."/>
            <person name="Israni S."/>
            <person name="Dalin E."/>
            <person name="Tice H."/>
            <person name="Pitluck S."/>
            <person name="Chertkov O."/>
            <person name="Brettin T."/>
            <person name="Bruce D."/>
            <person name="Han C."/>
            <person name="Schmutz J."/>
            <person name="Larimer F."/>
            <person name="Land M."/>
            <person name="Hauser L."/>
            <person name="Kyrpides N."/>
            <person name="Mikhailova N."/>
            <person name="Shelobolina E."/>
            <person name="Aklujkar M."/>
            <person name="Lovley D."/>
            <person name="Richardson P."/>
        </authorList>
    </citation>
    <scope>NUCLEOTIDE SEQUENCE [LARGE SCALE GENOMIC DNA]</scope>
    <source>
        <strain evidence="4 5">Rf4</strain>
    </source>
</reference>
<dbReference type="InterPro" id="IPR019734">
    <property type="entry name" value="TPR_rpt"/>
</dbReference>
<accession>A5G393</accession>
<dbReference type="EMBL" id="CP000698">
    <property type="protein sequence ID" value="ABQ26261.1"/>
    <property type="molecule type" value="Genomic_DNA"/>
</dbReference>
<protein>
    <submittedName>
        <fullName evidence="4">TPR repeat-containing protein</fullName>
    </submittedName>
</protein>
<keyword evidence="5" id="KW-1185">Reference proteome</keyword>
<keyword evidence="2 3" id="KW-0802">TPR repeat</keyword>
<dbReference type="InterPro" id="IPR051012">
    <property type="entry name" value="CellSynth/LPSAsmb/PSIAsmb"/>
</dbReference>
<dbReference type="Proteomes" id="UP000006695">
    <property type="component" value="Chromosome"/>
</dbReference>
<dbReference type="PANTHER" id="PTHR45586:SF1">
    <property type="entry name" value="LIPOPOLYSACCHARIDE ASSEMBLY PROTEIN B"/>
    <property type="match status" value="1"/>
</dbReference>
<proteinExistence type="predicted"/>
<feature type="repeat" description="TPR" evidence="3">
    <location>
        <begin position="608"/>
        <end position="640"/>
    </location>
</feature>
<evidence type="ECO:0000313" key="5">
    <source>
        <dbReference type="Proteomes" id="UP000006695"/>
    </source>
</evidence>
<evidence type="ECO:0000256" key="3">
    <source>
        <dbReference type="PROSITE-ProRule" id="PRU00339"/>
    </source>
</evidence>
<dbReference type="InterPro" id="IPR011990">
    <property type="entry name" value="TPR-like_helical_dom_sf"/>
</dbReference>
<keyword evidence="1" id="KW-0677">Repeat</keyword>
<dbReference type="SMART" id="SM00028">
    <property type="entry name" value="TPR"/>
    <property type="match status" value="5"/>
</dbReference>
<dbReference type="SUPFAM" id="SSF48452">
    <property type="entry name" value="TPR-like"/>
    <property type="match status" value="3"/>
</dbReference>